<evidence type="ECO:0000256" key="1">
    <source>
        <dbReference type="SAM" id="Phobius"/>
    </source>
</evidence>
<accession>A0A0Q9X6P3</accession>
<gene>
    <name evidence="2" type="primary">Dmoj\GI26662</name>
    <name evidence="2" type="ORF">Dmoj_GI26662</name>
</gene>
<dbReference type="EMBL" id="CH933807">
    <property type="protein sequence ID" value="KRG03589.1"/>
    <property type="molecule type" value="Genomic_DNA"/>
</dbReference>
<protein>
    <submittedName>
        <fullName evidence="2">Uncharacterized protein</fullName>
    </submittedName>
</protein>
<evidence type="ECO:0000313" key="3">
    <source>
        <dbReference type="Proteomes" id="UP000009192"/>
    </source>
</evidence>
<keyword evidence="1" id="KW-1133">Transmembrane helix</keyword>
<proteinExistence type="predicted"/>
<sequence length="69" mass="8021">MCKSVWKRSGVKMIACFIFGIVGIFLVVALILYTMKRPTKSDDEFDSDIDNHTDEFMLHDTYRYIPKAV</sequence>
<dbReference type="AlphaFoldDB" id="A0A0Q9X6P3"/>
<dbReference type="InParanoid" id="A0A0Q9X6P3"/>
<keyword evidence="1" id="KW-0812">Transmembrane</keyword>
<keyword evidence="3" id="KW-1185">Reference proteome</keyword>
<reference evidence="2 3" key="1">
    <citation type="journal article" date="2007" name="Nature">
        <title>Evolution of genes and genomes on the Drosophila phylogeny.</title>
        <authorList>
            <consortium name="Drosophila 12 Genomes Consortium"/>
            <person name="Clark A.G."/>
            <person name="Eisen M.B."/>
            <person name="Smith D.R."/>
            <person name="Bergman C.M."/>
            <person name="Oliver B."/>
            <person name="Markow T.A."/>
            <person name="Kaufman T.C."/>
            <person name="Kellis M."/>
            <person name="Gelbart W."/>
            <person name="Iyer V.N."/>
            <person name="Pollard D.A."/>
            <person name="Sackton T.B."/>
            <person name="Larracuente A.M."/>
            <person name="Singh N.D."/>
            <person name="Abad J.P."/>
            <person name="Abt D.N."/>
            <person name="Adryan B."/>
            <person name="Aguade M."/>
            <person name="Akashi H."/>
            <person name="Anderson W.W."/>
            <person name="Aquadro C.F."/>
            <person name="Ardell D.H."/>
            <person name="Arguello R."/>
            <person name="Artieri C.G."/>
            <person name="Barbash D.A."/>
            <person name="Barker D."/>
            <person name="Barsanti P."/>
            <person name="Batterham P."/>
            <person name="Batzoglou S."/>
            <person name="Begun D."/>
            <person name="Bhutkar A."/>
            <person name="Blanco E."/>
            <person name="Bosak S.A."/>
            <person name="Bradley R.K."/>
            <person name="Brand A.D."/>
            <person name="Brent M.R."/>
            <person name="Brooks A.N."/>
            <person name="Brown R.H."/>
            <person name="Butlin R.K."/>
            <person name="Caggese C."/>
            <person name="Calvi B.R."/>
            <person name="Bernardo de Carvalho A."/>
            <person name="Caspi A."/>
            <person name="Castrezana S."/>
            <person name="Celniker S.E."/>
            <person name="Chang J.L."/>
            <person name="Chapple C."/>
            <person name="Chatterji S."/>
            <person name="Chinwalla A."/>
            <person name="Civetta A."/>
            <person name="Clifton S.W."/>
            <person name="Comeron J.M."/>
            <person name="Costello J.C."/>
            <person name="Coyne J.A."/>
            <person name="Daub J."/>
            <person name="David R.G."/>
            <person name="Delcher A.L."/>
            <person name="Delehaunty K."/>
            <person name="Do C.B."/>
            <person name="Ebling H."/>
            <person name="Edwards K."/>
            <person name="Eickbush T."/>
            <person name="Evans J.D."/>
            <person name="Filipski A."/>
            <person name="Findeiss S."/>
            <person name="Freyhult E."/>
            <person name="Fulton L."/>
            <person name="Fulton R."/>
            <person name="Garcia A.C."/>
            <person name="Gardiner A."/>
            <person name="Garfield D.A."/>
            <person name="Garvin B.E."/>
            <person name="Gibson G."/>
            <person name="Gilbert D."/>
            <person name="Gnerre S."/>
            <person name="Godfrey J."/>
            <person name="Good R."/>
            <person name="Gotea V."/>
            <person name="Gravely B."/>
            <person name="Greenberg A.J."/>
            <person name="Griffiths-Jones S."/>
            <person name="Gross S."/>
            <person name="Guigo R."/>
            <person name="Gustafson E.A."/>
            <person name="Haerty W."/>
            <person name="Hahn M.W."/>
            <person name="Halligan D.L."/>
            <person name="Halpern A.L."/>
            <person name="Halter G.M."/>
            <person name="Han M.V."/>
            <person name="Heger A."/>
            <person name="Hillier L."/>
            <person name="Hinrichs A.S."/>
            <person name="Holmes I."/>
            <person name="Hoskins R.A."/>
            <person name="Hubisz M.J."/>
            <person name="Hultmark D."/>
            <person name="Huntley M.A."/>
            <person name="Jaffe D.B."/>
            <person name="Jagadeeshan S."/>
            <person name="Jeck W.R."/>
            <person name="Johnson J."/>
            <person name="Jones C.D."/>
            <person name="Jordan W.C."/>
            <person name="Karpen G.H."/>
            <person name="Kataoka E."/>
            <person name="Keightley P.D."/>
            <person name="Kheradpour P."/>
            <person name="Kirkness E.F."/>
            <person name="Koerich L.B."/>
            <person name="Kristiansen K."/>
            <person name="Kudrna D."/>
            <person name="Kulathinal R.J."/>
            <person name="Kumar S."/>
            <person name="Kwok R."/>
            <person name="Lander E."/>
            <person name="Langley C.H."/>
            <person name="Lapoint R."/>
            <person name="Lazzaro B.P."/>
            <person name="Lee S.J."/>
            <person name="Levesque L."/>
            <person name="Li R."/>
            <person name="Lin C.F."/>
            <person name="Lin M.F."/>
            <person name="Lindblad-Toh K."/>
            <person name="Llopart A."/>
            <person name="Long M."/>
            <person name="Low L."/>
            <person name="Lozovsky E."/>
            <person name="Lu J."/>
            <person name="Luo M."/>
            <person name="Machado C.A."/>
            <person name="Makalowski W."/>
            <person name="Marzo M."/>
            <person name="Matsuda M."/>
            <person name="Matzkin L."/>
            <person name="McAllister B."/>
            <person name="McBride C.S."/>
            <person name="McKernan B."/>
            <person name="McKernan K."/>
            <person name="Mendez-Lago M."/>
            <person name="Minx P."/>
            <person name="Mollenhauer M.U."/>
            <person name="Montooth K."/>
            <person name="Mount S.M."/>
            <person name="Mu X."/>
            <person name="Myers E."/>
            <person name="Negre B."/>
            <person name="Newfeld S."/>
            <person name="Nielsen R."/>
            <person name="Noor M.A."/>
            <person name="O'Grady P."/>
            <person name="Pachter L."/>
            <person name="Papaceit M."/>
            <person name="Parisi M.J."/>
            <person name="Parisi M."/>
            <person name="Parts L."/>
            <person name="Pedersen J.S."/>
            <person name="Pesole G."/>
            <person name="Phillippy A.M."/>
            <person name="Ponting C.P."/>
            <person name="Pop M."/>
            <person name="Porcelli D."/>
            <person name="Powell J.R."/>
            <person name="Prohaska S."/>
            <person name="Pruitt K."/>
            <person name="Puig M."/>
            <person name="Quesneville H."/>
            <person name="Ram K.R."/>
            <person name="Rand D."/>
            <person name="Rasmussen M.D."/>
            <person name="Reed L.K."/>
            <person name="Reenan R."/>
            <person name="Reily A."/>
            <person name="Remington K.A."/>
            <person name="Rieger T.T."/>
            <person name="Ritchie M.G."/>
            <person name="Robin C."/>
            <person name="Rogers Y.H."/>
            <person name="Rohde C."/>
            <person name="Rozas J."/>
            <person name="Rubenfield M.J."/>
            <person name="Ruiz A."/>
            <person name="Russo S."/>
            <person name="Salzberg S.L."/>
            <person name="Sanchez-Gracia A."/>
            <person name="Saranga D.J."/>
            <person name="Sato H."/>
            <person name="Schaeffer S.W."/>
            <person name="Schatz M.C."/>
            <person name="Schlenke T."/>
            <person name="Schwartz R."/>
            <person name="Segarra C."/>
            <person name="Singh R.S."/>
            <person name="Sirot L."/>
            <person name="Sirota M."/>
            <person name="Sisneros N.B."/>
            <person name="Smith C.D."/>
            <person name="Smith T.F."/>
            <person name="Spieth J."/>
            <person name="Stage D.E."/>
            <person name="Stark A."/>
            <person name="Stephan W."/>
            <person name="Strausberg R.L."/>
            <person name="Strempel S."/>
            <person name="Sturgill D."/>
            <person name="Sutton G."/>
            <person name="Sutton G.G."/>
            <person name="Tao W."/>
            <person name="Teichmann S."/>
            <person name="Tobari Y.N."/>
            <person name="Tomimura Y."/>
            <person name="Tsolas J.M."/>
            <person name="Valente V.L."/>
            <person name="Venter E."/>
            <person name="Venter J.C."/>
            <person name="Vicario S."/>
            <person name="Vieira F.G."/>
            <person name="Vilella A.J."/>
            <person name="Villasante A."/>
            <person name="Walenz B."/>
            <person name="Wang J."/>
            <person name="Wasserman M."/>
            <person name="Watts T."/>
            <person name="Wilson D."/>
            <person name="Wilson R.K."/>
            <person name="Wing R.A."/>
            <person name="Wolfner M.F."/>
            <person name="Wong A."/>
            <person name="Wong G.K."/>
            <person name="Wu C.I."/>
            <person name="Wu G."/>
            <person name="Yamamoto D."/>
            <person name="Yang H.P."/>
            <person name="Yang S.P."/>
            <person name="Yorke J.A."/>
            <person name="Yoshida K."/>
            <person name="Zdobnov E."/>
            <person name="Zhang P."/>
            <person name="Zhang Y."/>
            <person name="Zimin A.V."/>
            <person name="Baldwin J."/>
            <person name="Abdouelleil A."/>
            <person name="Abdulkadir J."/>
            <person name="Abebe A."/>
            <person name="Abera B."/>
            <person name="Abreu J."/>
            <person name="Acer S.C."/>
            <person name="Aftuck L."/>
            <person name="Alexander A."/>
            <person name="An P."/>
            <person name="Anderson E."/>
            <person name="Anderson S."/>
            <person name="Arachi H."/>
            <person name="Azer M."/>
            <person name="Bachantsang P."/>
            <person name="Barry A."/>
            <person name="Bayul T."/>
            <person name="Berlin A."/>
            <person name="Bessette D."/>
            <person name="Bloom T."/>
            <person name="Blye J."/>
            <person name="Boguslavskiy L."/>
            <person name="Bonnet C."/>
            <person name="Boukhgalter B."/>
            <person name="Bourzgui I."/>
            <person name="Brown A."/>
            <person name="Cahill P."/>
            <person name="Channer S."/>
            <person name="Cheshatsang Y."/>
            <person name="Chuda L."/>
            <person name="Citroen M."/>
            <person name="Collymore A."/>
            <person name="Cooke P."/>
            <person name="Costello M."/>
            <person name="D'Aco K."/>
            <person name="Daza R."/>
            <person name="De Haan G."/>
            <person name="DeGray S."/>
            <person name="DeMaso C."/>
            <person name="Dhargay N."/>
            <person name="Dooley K."/>
            <person name="Dooley E."/>
            <person name="Doricent M."/>
            <person name="Dorje P."/>
            <person name="Dorjee K."/>
            <person name="Dupes A."/>
            <person name="Elong R."/>
            <person name="Falk J."/>
            <person name="Farina A."/>
            <person name="Faro S."/>
            <person name="Ferguson D."/>
            <person name="Fisher S."/>
            <person name="Foley C.D."/>
            <person name="Franke A."/>
            <person name="Friedrich D."/>
            <person name="Gadbois L."/>
            <person name="Gearin G."/>
            <person name="Gearin C.R."/>
            <person name="Giannoukos G."/>
            <person name="Goode T."/>
            <person name="Graham J."/>
            <person name="Grandbois E."/>
            <person name="Grewal S."/>
            <person name="Gyaltsen K."/>
            <person name="Hafez N."/>
            <person name="Hagos B."/>
            <person name="Hall J."/>
            <person name="Henson C."/>
            <person name="Hollinger A."/>
            <person name="Honan T."/>
            <person name="Huard M.D."/>
            <person name="Hughes L."/>
            <person name="Hurhula B."/>
            <person name="Husby M.E."/>
            <person name="Kamat A."/>
            <person name="Kanga B."/>
            <person name="Kashin S."/>
            <person name="Khazanovich D."/>
            <person name="Kisner P."/>
            <person name="Lance K."/>
            <person name="Lara M."/>
            <person name="Lee W."/>
            <person name="Lennon N."/>
            <person name="Letendre F."/>
            <person name="LeVine R."/>
            <person name="Lipovsky A."/>
            <person name="Liu X."/>
            <person name="Liu J."/>
            <person name="Liu S."/>
            <person name="Lokyitsang T."/>
            <person name="Lokyitsang Y."/>
            <person name="Lubonja R."/>
            <person name="Lui A."/>
            <person name="MacDonald P."/>
            <person name="Magnisalis V."/>
            <person name="Maru K."/>
            <person name="Matthews C."/>
            <person name="McCusker W."/>
            <person name="McDonough S."/>
            <person name="Mehta T."/>
            <person name="Meldrim J."/>
            <person name="Meneus L."/>
            <person name="Mihai O."/>
            <person name="Mihalev A."/>
            <person name="Mihova T."/>
            <person name="Mittelman R."/>
            <person name="Mlenga V."/>
            <person name="Montmayeur A."/>
            <person name="Mulrain L."/>
            <person name="Navidi A."/>
            <person name="Naylor J."/>
            <person name="Negash T."/>
            <person name="Nguyen T."/>
            <person name="Nguyen N."/>
            <person name="Nicol R."/>
            <person name="Norbu C."/>
            <person name="Norbu N."/>
            <person name="Novod N."/>
            <person name="O'Neill B."/>
            <person name="Osman S."/>
            <person name="Markiewicz E."/>
            <person name="Oyono O.L."/>
            <person name="Patti C."/>
            <person name="Phunkhang P."/>
            <person name="Pierre F."/>
            <person name="Priest M."/>
            <person name="Raghuraman S."/>
            <person name="Rege F."/>
            <person name="Reyes R."/>
            <person name="Rise C."/>
            <person name="Rogov P."/>
            <person name="Ross K."/>
            <person name="Ryan E."/>
            <person name="Settipalli S."/>
            <person name="Shea T."/>
            <person name="Sherpa N."/>
            <person name="Shi L."/>
            <person name="Shih D."/>
            <person name="Sparrow T."/>
            <person name="Spaulding J."/>
            <person name="Stalker J."/>
            <person name="Stange-Thomann N."/>
            <person name="Stavropoulos S."/>
            <person name="Stone C."/>
            <person name="Strader C."/>
            <person name="Tesfaye S."/>
            <person name="Thomson T."/>
            <person name="Thoulutsang Y."/>
            <person name="Thoulutsang D."/>
            <person name="Topham K."/>
            <person name="Topping I."/>
            <person name="Tsamla T."/>
            <person name="Vassiliev H."/>
            <person name="Vo A."/>
            <person name="Wangchuk T."/>
            <person name="Wangdi T."/>
            <person name="Weiand M."/>
            <person name="Wilkinson J."/>
            <person name="Wilson A."/>
            <person name="Yadav S."/>
            <person name="Young G."/>
            <person name="Yu Q."/>
            <person name="Zembek L."/>
            <person name="Zhong D."/>
            <person name="Zimmer A."/>
            <person name="Zwirko Z."/>
            <person name="Jaffe D.B."/>
            <person name="Alvarez P."/>
            <person name="Brockman W."/>
            <person name="Butler J."/>
            <person name="Chin C."/>
            <person name="Gnerre S."/>
            <person name="Grabherr M."/>
            <person name="Kleber M."/>
            <person name="Mauceli E."/>
            <person name="MacCallum I."/>
        </authorList>
    </citation>
    <scope>NUCLEOTIDE SEQUENCE [LARGE SCALE GENOMIC DNA]</scope>
    <source>
        <strain evidence="3">Tucson 15081-1352.22</strain>
    </source>
</reference>
<evidence type="ECO:0000313" key="2">
    <source>
        <dbReference type="EMBL" id="KRG03589.1"/>
    </source>
</evidence>
<dbReference type="KEGG" id="dmo:Dmoj_GI26662"/>
<name>A0A0Q9X6P3_DROMO</name>
<dbReference type="Proteomes" id="UP000009192">
    <property type="component" value="Unassembled WGS sequence"/>
</dbReference>
<feature type="transmembrane region" description="Helical" evidence="1">
    <location>
        <begin position="12"/>
        <end position="33"/>
    </location>
</feature>
<keyword evidence="1" id="KW-0472">Membrane</keyword>
<organism evidence="2 3">
    <name type="scientific">Drosophila mojavensis</name>
    <name type="common">Fruit fly</name>
    <dbReference type="NCBI Taxonomy" id="7230"/>
    <lineage>
        <taxon>Eukaryota</taxon>
        <taxon>Metazoa</taxon>
        <taxon>Ecdysozoa</taxon>
        <taxon>Arthropoda</taxon>
        <taxon>Hexapoda</taxon>
        <taxon>Insecta</taxon>
        <taxon>Pterygota</taxon>
        <taxon>Neoptera</taxon>
        <taxon>Endopterygota</taxon>
        <taxon>Diptera</taxon>
        <taxon>Brachycera</taxon>
        <taxon>Muscomorpha</taxon>
        <taxon>Ephydroidea</taxon>
        <taxon>Drosophilidae</taxon>
        <taxon>Drosophila</taxon>
    </lineage>
</organism>